<gene>
    <name evidence="9" type="ORF">B5807_06406</name>
</gene>
<sequence length="431" mass="47239">MSLLPDIKNSIEEAVARNFKDEIAFVQKMVQYGGQRGEEHEALEELYRQYNLRGYHTTKLEMDHEVLAQHSSAGRISNTHSRAPVIVGVHEPKTTTPGGKSLILNGHIDIVPNGPTELWTHDPYSGIIEGDWLYGRGSGDMRAGAVANLYALDALRAIGKQPASKVIIESVPEEESTGNGTMTTHLAGYTADAVLIPEPTNEELVRANVGVIWFKVAVAGRPVHVLKAKEGSNAIESIWQIVGGLKELEKEMNDEKQGRLYFEHMASPINLNVAMIQGGDWASSVPAWCTIDCRVALFPGVTAQEVAEKIERKVAEVSKTNSFLRDSPAKVSWNGFFAEGYVLEPGSAAEEVLKTVHRQVTGTELTSMTMPAYLDTRIFALEQQIPALCYGPIGESLHGFDERVSISSIQRVTTTIALFIAEWCGLEDIAL</sequence>
<dbReference type="GO" id="GO:0016787">
    <property type="term" value="F:hydrolase activity"/>
    <property type="evidence" value="ECO:0007669"/>
    <property type="project" value="UniProtKB-KW"/>
</dbReference>
<evidence type="ECO:0000256" key="2">
    <source>
        <dbReference type="ARBA" id="ARBA00001947"/>
    </source>
</evidence>
<dbReference type="AlphaFoldDB" id="A0A1Y2LVN9"/>
<evidence type="ECO:0000256" key="3">
    <source>
        <dbReference type="ARBA" id="ARBA00006247"/>
    </source>
</evidence>
<evidence type="ECO:0000256" key="7">
    <source>
        <dbReference type="ARBA" id="ARBA00023285"/>
    </source>
</evidence>
<name>A0A1Y2LVN9_EPING</name>
<comment type="cofactor">
    <cofactor evidence="2">
        <name>Zn(2+)</name>
        <dbReference type="ChEBI" id="CHEBI:29105"/>
    </cofactor>
</comment>
<dbReference type="STRING" id="105696.A0A1Y2LVN9"/>
<evidence type="ECO:0000256" key="1">
    <source>
        <dbReference type="ARBA" id="ARBA00001941"/>
    </source>
</evidence>
<accession>A0A1Y2LVN9</accession>
<dbReference type="Gene3D" id="3.30.70.360">
    <property type="match status" value="1"/>
</dbReference>
<organism evidence="9 10">
    <name type="scientific">Epicoccum nigrum</name>
    <name type="common">Soil fungus</name>
    <name type="synonym">Epicoccum purpurascens</name>
    <dbReference type="NCBI Taxonomy" id="105696"/>
    <lineage>
        <taxon>Eukaryota</taxon>
        <taxon>Fungi</taxon>
        <taxon>Dikarya</taxon>
        <taxon>Ascomycota</taxon>
        <taxon>Pezizomycotina</taxon>
        <taxon>Dothideomycetes</taxon>
        <taxon>Pleosporomycetidae</taxon>
        <taxon>Pleosporales</taxon>
        <taxon>Pleosporineae</taxon>
        <taxon>Didymellaceae</taxon>
        <taxon>Epicoccum</taxon>
    </lineage>
</organism>
<dbReference type="Pfam" id="PF07687">
    <property type="entry name" value="M20_dimer"/>
    <property type="match status" value="1"/>
</dbReference>
<dbReference type="Pfam" id="PF01546">
    <property type="entry name" value="Peptidase_M20"/>
    <property type="match status" value="1"/>
</dbReference>
<dbReference type="InterPro" id="IPR050072">
    <property type="entry name" value="Peptidase_M20A"/>
</dbReference>
<proteinExistence type="inferred from homology"/>
<dbReference type="NCBIfam" id="NF005306">
    <property type="entry name" value="PRK06837.1"/>
    <property type="match status" value="1"/>
</dbReference>
<dbReference type="InParanoid" id="A0A1Y2LVN9"/>
<keyword evidence="10" id="KW-1185">Reference proteome</keyword>
<dbReference type="SUPFAM" id="SSF53187">
    <property type="entry name" value="Zn-dependent exopeptidases"/>
    <property type="match status" value="1"/>
</dbReference>
<dbReference type="EMBL" id="KZ107847">
    <property type="protein sequence ID" value="OSS47925.1"/>
    <property type="molecule type" value="Genomic_DNA"/>
</dbReference>
<evidence type="ECO:0000313" key="10">
    <source>
        <dbReference type="Proteomes" id="UP000193240"/>
    </source>
</evidence>
<dbReference type="SUPFAM" id="SSF55031">
    <property type="entry name" value="Bacterial exopeptidase dimerisation domain"/>
    <property type="match status" value="1"/>
</dbReference>
<evidence type="ECO:0000256" key="4">
    <source>
        <dbReference type="ARBA" id="ARBA00022723"/>
    </source>
</evidence>
<dbReference type="InterPro" id="IPR011650">
    <property type="entry name" value="Peptidase_M20_dimer"/>
</dbReference>
<feature type="domain" description="Peptidase M20 dimerisation" evidence="8">
    <location>
        <begin position="207"/>
        <end position="318"/>
    </location>
</feature>
<dbReference type="Proteomes" id="UP000193240">
    <property type="component" value="Unassembled WGS sequence"/>
</dbReference>
<dbReference type="PANTHER" id="PTHR43808:SF25">
    <property type="entry name" value="PEPTIDASE M20 DIMERISATION DOMAIN-CONTAINING PROTEIN"/>
    <property type="match status" value="1"/>
</dbReference>
<comment type="cofactor">
    <cofactor evidence="1">
        <name>Co(2+)</name>
        <dbReference type="ChEBI" id="CHEBI:48828"/>
    </cofactor>
</comment>
<keyword evidence="5" id="KW-0378">Hydrolase</keyword>
<dbReference type="GO" id="GO:0046872">
    <property type="term" value="F:metal ion binding"/>
    <property type="evidence" value="ECO:0007669"/>
    <property type="project" value="UniProtKB-KW"/>
</dbReference>
<comment type="similarity">
    <text evidence="3">Belongs to the peptidase M20A family.</text>
</comment>
<keyword evidence="7" id="KW-0170">Cobalt</keyword>
<reference evidence="9 10" key="1">
    <citation type="journal article" date="2017" name="Genome Announc.">
        <title>Genome sequence of the saprophytic ascomycete Epicoccum nigrum ICMP 19927 strain isolated from New Zealand.</title>
        <authorList>
            <person name="Fokin M."/>
            <person name="Fleetwood D."/>
            <person name="Weir B.S."/>
            <person name="Villas-Boas S.G."/>
        </authorList>
    </citation>
    <scope>NUCLEOTIDE SEQUENCE [LARGE SCALE GENOMIC DNA]</scope>
    <source>
        <strain evidence="9 10">ICMP 19927</strain>
    </source>
</reference>
<evidence type="ECO:0000313" key="9">
    <source>
        <dbReference type="EMBL" id="OSS47925.1"/>
    </source>
</evidence>
<keyword evidence="6" id="KW-0862">Zinc</keyword>
<protein>
    <recommendedName>
        <fullName evidence="8">Peptidase M20 dimerisation domain-containing protein</fullName>
    </recommendedName>
</protein>
<evidence type="ECO:0000256" key="5">
    <source>
        <dbReference type="ARBA" id="ARBA00022801"/>
    </source>
</evidence>
<dbReference type="PANTHER" id="PTHR43808">
    <property type="entry name" value="ACETYLORNITHINE DEACETYLASE"/>
    <property type="match status" value="1"/>
</dbReference>
<dbReference type="InterPro" id="IPR010182">
    <property type="entry name" value="ArgE/DapE"/>
</dbReference>
<dbReference type="NCBIfam" id="TIGR01910">
    <property type="entry name" value="DapE-ArgE"/>
    <property type="match status" value="1"/>
</dbReference>
<dbReference type="InterPro" id="IPR036264">
    <property type="entry name" value="Bact_exopeptidase_dim_dom"/>
</dbReference>
<dbReference type="InterPro" id="IPR002933">
    <property type="entry name" value="Peptidase_M20"/>
</dbReference>
<dbReference type="Gene3D" id="3.40.630.10">
    <property type="entry name" value="Zn peptidases"/>
    <property type="match status" value="1"/>
</dbReference>
<evidence type="ECO:0000256" key="6">
    <source>
        <dbReference type="ARBA" id="ARBA00022833"/>
    </source>
</evidence>
<dbReference type="OMA" id="WMHGRGA"/>
<keyword evidence="4" id="KW-0479">Metal-binding</keyword>
<evidence type="ECO:0000259" key="8">
    <source>
        <dbReference type="Pfam" id="PF07687"/>
    </source>
</evidence>